<reference evidence="1" key="1">
    <citation type="submission" date="2020-02" db="EMBL/GenBank/DDBJ databases">
        <title>Genome sequencing of the panga catfish, Pangasius djambal.</title>
        <authorList>
            <person name="Wen M."/>
            <person name="Zahm M."/>
            <person name="Roques C."/>
            <person name="Cabau C."/>
            <person name="Klopp C."/>
            <person name="Donnadieu C."/>
            <person name="Jouanno E."/>
            <person name="Avarre J.-C."/>
            <person name="Campet M."/>
            <person name="Ha T."/>
            <person name="Dugue R."/>
            <person name="Lampietro C."/>
            <person name="Louis A."/>
            <person name="Herpin A."/>
            <person name="Echchiki A."/>
            <person name="Berthelot C."/>
            <person name="Parey E."/>
            <person name="Roest-Crollius H."/>
            <person name="Braasch I."/>
            <person name="Postlethwait J.H."/>
            <person name="Bobe J."/>
            <person name="Montfort J."/>
            <person name="Bouchez O."/>
            <person name="Begum T."/>
            <person name="Schartl M."/>
            <person name="Gustiano R."/>
            <person name="Guiguen Y."/>
        </authorList>
    </citation>
    <scope>NUCLEOTIDE SEQUENCE</scope>
    <source>
        <strain evidence="1">Pdj_M5554</strain>
    </source>
</reference>
<dbReference type="Proteomes" id="UP000830395">
    <property type="component" value="Chromosome 11"/>
</dbReference>
<protein>
    <submittedName>
        <fullName evidence="1">Uncharacterized protein</fullName>
    </submittedName>
</protein>
<sequence>MPTSFPASTLYSLHCMALFLMTTRAHAAVLTQCIEAYQGVACVDSMSCFPEGHGVCGFLERLKRANRSWSDSDPFSSNDRSVLTLSPVEASHC</sequence>
<keyword evidence="2" id="KW-1185">Reference proteome</keyword>
<organism evidence="1 2">
    <name type="scientific">Pangasius djambal</name>
    <dbReference type="NCBI Taxonomy" id="1691987"/>
    <lineage>
        <taxon>Eukaryota</taxon>
        <taxon>Metazoa</taxon>
        <taxon>Chordata</taxon>
        <taxon>Craniata</taxon>
        <taxon>Vertebrata</taxon>
        <taxon>Euteleostomi</taxon>
        <taxon>Actinopterygii</taxon>
        <taxon>Neopterygii</taxon>
        <taxon>Teleostei</taxon>
        <taxon>Ostariophysi</taxon>
        <taxon>Siluriformes</taxon>
        <taxon>Pangasiidae</taxon>
        <taxon>Pangasius</taxon>
    </lineage>
</organism>
<dbReference type="EMBL" id="CM040985">
    <property type="protein sequence ID" value="MCJ8737591.1"/>
    <property type="molecule type" value="Genomic_DNA"/>
</dbReference>
<comment type="caution">
    <text evidence="1">The sequence shown here is derived from an EMBL/GenBank/DDBJ whole genome shotgun (WGS) entry which is preliminary data.</text>
</comment>
<gene>
    <name evidence="1" type="ORF">PDJAM_G00025860</name>
</gene>
<name>A0ACC5YRB8_9TELE</name>
<evidence type="ECO:0000313" key="1">
    <source>
        <dbReference type="EMBL" id="MCJ8737591.1"/>
    </source>
</evidence>
<proteinExistence type="predicted"/>
<accession>A0ACC5YRB8</accession>
<evidence type="ECO:0000313" key="2">
    <source>
        <dbReference type="Proteomes" id="UP000830395"/>
    </source>
</evidence>